<reference evidence="2" key="1">
    <citation type="journal article" date="2019" name="Science">
        <title>Mutation of a bHLH transcription factor allowed almond domestication.</title>
        <authorList>
            <person name="Sanchez-Perez R."/>
            <person name="Pavan S."/>
            <person name="Mazzeo R."/>
            <person name="Moldovan C."/>
            <person name="Aiese Cigliano R."/>
            <person name="Del Cueto J."/>
            <person name="Ricciardi F."/>
            <person name="Lotti C."/>
            <person name="Ricciardi L."/>
            <person name="Dicenta F."/>
            <person name="Lopez-Marques R.L."/>
            <person name="Lindberg Moller B."/>
        </authorList>
    </citation>
    <scope>NUCLEOTIDE SEQUENCE</scope>
</reference>
<feature type="region of interest" description="Disordered" evidence="1">
    <location>
        <begin position="56"/>
        <end position="142"/>
    </location>
</feature>
<sequence>LRCDRHICLLFRAISIHDVSISFEFLSIPLRFEHVRPSDHQVFAKMPERDSIVNTPQQNITLRRSPRFLQPKNTLEPEKPPKTLWKSQKLVHREKSASESKNPRTPKSEGKSRSVVRSSSPSLNSKKSSKAHGTRKSLRLNTGVEQFQSLRRSSRILNRQRVVVDAGKDFPQKVSNKLVKFDNGSSNCTDLSSGSRKCGRKSLRFCIEQPVVDVRTNKATNTRSKSKTTSFLDKEEFSGVGKDGASINSPEGVPKKSKKVTWRSSGGGEVVSSEGRERKMQELDGGNKEVKVRRKRKRDEEGIGVVHGWTKEQELALQRAYLVAKPTPHFWKKVSKMVPGKSAQECFDRVHSEHITPPPPPPRTRSRAEILENSSPLGQFSLSASKLLKPTEPKSKRSNCNKQRSHIAQKTVRKLLQKHHQVYQDYEADLFSVLEPSLGSSTESQPSVILSTPKNLKGKQGLLQKCSQRSSDDNKKPPSRFSSSCGEPLVSPPVLKQIRNRVWHEKYIDQLHNREAKRKAASTCTKKSTVQEADTVRTAKLALVSEARDAINKLQHLQANAMENSSDLDEDGIVNDDEEGEDDT</sequence>
<proteinExistence type="predicted"/>
<dbReference type="PANTHER" id="PTHR14000">
    <property type="entry name" value="FINGER CCCH DOMAIN PROTEIN, PUTATIVE (DUF3755)-RELATED"/>
    <property type="match status" value="1"/>
</dbReference>
<dbReference type="InterPro" id="IPR001005">
    <property type="entry name" value="SANT/Myb"/>
</dbReference>
<dbReference type="EMBL" id="AP019303">
    <property type="protein sequence ID" value="BBH07091.1"/>
    <property type="molecule type" value="Genomic_DNA"/>
</dbReference>
<name>A0A4Y1RRV2_PRUDU</name>
<dbReference type="Gene3D" id="1.10.10.60">
    <property type="entry name" value="Homeodomain-like"/>
    <property type="match status" value="1"/>
</dbReference>
<organism evidence="2">
    <name type="scientific">Prunus dulcis</name>
    <name type="common">Almond</name>
    <name type="synonym">Amygdalus dulcis</name>
    <dbReference type="NCBI Taxonomy" id="3755"/>
    <lineage>
        <taxon>Eukaryota</taxon>
        <taxon>Viridiplantae</taxon>
        <taxon>Streptophyta</taxon>
        <taxon>Embryophyta</taxon>
        <taxon>Tracheophyta</taxon>
        <taxon>Spermatophyta</taxon>
        <taxon>Magnoliopsida</taxon>
        <taxon>eudicotyledons</taxon>
        <taxon>Gunneridae</taxon>
        <taxon>Pentapetalae</taxon>
        <taxon>rosids</taxon>
        <taxon>fabids</taxon>
        <taxon>Rosales</taxon>
        <taxon>Rosaceae</taxon>
        <taxon>Amygdaloideae</taxon>
        <taxon>Amygdaleae</taxon>
        <taxon>Prunus</taxon>
    </lineage>
</organism>
<dbReference type="CDD" id="cd00167">
    <property type="entry name" value="SANT"/>
    <property type="match status" value="1"/>
</dbReference>
<feature type="region of interest" description="Disordered" evidence="1">
    <location>
        <begin position="459"/>
        <end position="490"/>
    </location>
</feature>
<feature type="region of interest" description="Disordered" evidence="1">
    <location>
        <begin position="384"/>
        <end position="408"/>
    </location>
</feature>
<evidence type="ECO:0000313" key="2">
    <source>
        <dbReference type="EMBL" id="BBH07091.1"/>
    </source>
</evidence>
<protein>
    <submittedName>
        <fullName evidence="2">Homeodomain-like superfamily protein</fullName>
    </submittedName>
</protein>
<dbReference type="InterPro" id="IPR009057">
    <property type="entry name" value="Homeodomain-like_sf"/>
</dbReference>
<feature type="compositionally biased region" description="Basic and acidic residues" evidence="1">
    <location>
        <begin position="91"/>
        <end position="112"/>
    </location>
</feature>
<dbReference type="GO" id="GO:0003677">
    <property type="term" value="F:DNA binding"/>
    <property type="evidence" value="ECO:0007669"/>
    <property type="project" value="UniProtKB-KW"/>
</dbReference>
<dbReference type="AlphaFoldDB" id="A0A4Y1RRV2"/>
<keyword evidence="2" id="KW-0238">DNA-binding</keyword>
<feature type="non-terminal residue" evidence="2">
    <location>
        <position position="1"/>
    </location>
</feature>
<feature type="region of interest" description="Disordered" evidence="1">
    <location>
        <begin position="560"/>
        <end position="584"/>
    </location>
</feature>
<dbReference type="PANTHER" id="PTHR14000:SF17">
    <property type="entry name" value="MYB-LIKE DOMAIN-CONTAINING PROTEIN"/>
    <property type="match status" value="1"/>
</dbReference>
<evidence type="ECO:0000256" key="1">
    <source>
        <dbReference type="SAM" id="MobiDB-lite"/>
    </source>
</evidence>
<feature type="compositionally biased region" description="Basic and acidic residues" evidence="1">
    <location>
        <begin position="274"/>
        <end position="290"/>
    </location>
</feature>
<accession>A0A4Y1RRV2</accession>
<feature type="compositionally biased region" description="Low complexity" evidence="1">
    <location>
        <begin position="113"/>
        <end position="126"/>
    </location>
</feature>
<feature type="compositionally biased region" description="Acidic residues" evidence="1">
    <location>
        <begin position="566"/>
        <end position="584"/>
    </location>
</feature>
<feature type="compositionally biased region" description="Basic residues" evidence="1">
    <location>
        <begin position="396"/>
        <end position="408"/>
    </location>
</feature>
<dbReference type="SUPFAM" id="SSF46689">
    <property type="entry name" value="Homeodomain-like"/>
    <property type="match status" value="1"/>
</dbReference>
<feature type="compositionally biased region" description="Basic residues" evidence="1">
    <location>
        <begin position="127"/>
        <end position="138"/>
    </location>
</feature>
<feature type="region of interest" description="Disordered" evidence="1">
    <location>
        <begin position="241"/>
        <end position="299"/>
    </location>
</feature>
<gene>
    <name evidence="2" type="ORF">Prudu_018916</name>
</gene>
<keyword evidence="2" id="KW-0371">Homeobox</keyword>